<dbReference type="InterPro" id="IPR051448">
    <property type="entry name" value="CdaR-like_regulators"/>
</dbReference>
<dbReference type="Pfam" id="PF13556">
    <property type="entry name" value="HTH_30"/>
    <property type="match status" value="1"/>
</dbReference>
<accession>A0A318MBP6</accession>
<dbReference type="OrthoDB" id="3190266at2"/>
<dbReference type="Proteomes" id="UP000247892">
    <property type="component" value="Unassembled WGS sequence"/>
</dbReference>
<dbReference type="Gene3D" id="1.10.10.2840">
    <property type="entry name" value="PucR C-terminal helix-turn-helix domain"/>
    <property type="match status" value="1"/>
</dbReference>
<keyword evidence="3" id="KW-1185">Reference proteome</keyword>
<reference evidence="2 3" key="1">
    <citation type="submission" date="2016-07" db="EMBL/GenBank/DDBJ databases">
        <title>Draft genome sequence of Prauserella sp. YIM 121212, isolated from alkaline soil.</title>
        <authorList>
            <person name="Ruckert C."/>
            <person name="Albersmeier A."/>
            <person name="Jiang C.-L."/>
            <person name="Jiang Y."/>
            <person name="Kalinowski J."/>
            <person name="Schneider O."/>
            <person name="Winkler A."/>
            <person name="Zotchev S.B."/>
        </authorList>
    </citation>
    <scope>NUCLEOTIDE SEQUENCE [LARGE SCALE GENOMIC DNA]</scope>
    <source>
        <strain evidence="2 3">YIM 121212</strain>
    </source>
</reference>
<evidence type="ECO:0000313" key="2">
    <source>
        <dbReference type="EMBL" id="PXY36279.1"/>
    </source>
</evidence>
<gene>
    <name evidence="2" type="ORF">BA062_12715</name>
</gene>
<dbReference type="InterPro" id="IPR042070">
    <property type="entry name" value="PucR_C-HTH_sf"/>
</dbReference>
<dbReference type="AlphaFoldDB" id="A0A318MBP6"/>
<proteinExistence type="predicted"/>
<evidence type="ECO:0000313" key="3">
    <source>
        <dbReference type="Proteomes" id="UP000247892"/>
    </source>
</evidence>
<sequence length="514" mass="54840">MVRLDHLINVLGGYGIRVAGHGRGRDTELHSVVMHDPTAADPAVGDALLAVGIPDAARAVELAVGGQARVVLVRTDEQPSAEVLATATACELCLLLVDPRVSWSQVAGVVYGLVLEGRETESGRGPSDLFALADTIAAAVGGPVTIEDQLSRVMAYSSVQNDADPARLDTILGRRVPEPVRALFERRGVFTHLAGSDEPRYVEAAPEHGMRGRTVVAVRAGRELLGSLWVTCDGPLDPARSRALADGAHTVALHLLRSRVSADLERQVESELVIQLLEGTPDATAVIGKLGLPPRPLRVIALQAHTRGERHAAILLAFERATTGFGWSRPGRTTLFGNTVYTLLPCDEDPAAARDWLRALVDGLPAHVTPAAGIGAPAEPGEIPASRQEADESLALHTTRPGTPPVCYDEAWDEILLQRLRTAASAGRVPSRGPIMELARHDDAHGTRFLATLRGWLEAQGDLNIAAARLGVHANTVRYRMRKMAEIANLELEDPGKRLAMLITLAIGDHEGGT</sequence>
<dbReference type="EMBL" id="MASU01000005">
    <property type="protein sequence ID" value="PXY36279.1"/>
    <property type="molecule type" value="Genomic_DNA"/>
</dbReference>
<feature type="domain" description="PucR C-terminal helix-turn-helix" evidence="1">
    <location>
        <begin position="450"/>
        <end position="506"/>
    </location>
</feature>
<comment type="caution">
    <text evidence="2">The sequence shown here is derived from an EMBL/GenBank/DDBJ whole genome shotgun (WGS) entry which is preliminary data.</text>
</comment>
<dbReference type="PANTHER" id="PTHR33744">
    <property type="entry name" value="CARBOHYDRATE DIACID REGULATOR"/>
    <property type="match status" value="1"/>
</dbReference>
<dbReference type="RefSeq" id="WP_110336286.1">
    <property type="nucleotide sequence ID" value="NZ_JBHVKT010000001.1"/>
</dbReference>
<dbReference type="PANTHER" id="PTHR33744:SF17">
    <property type="entry name" value="CONSERVED PROTEIN"/>
    <property type="match status" value="1"/>
</dbReference>
<organism evidence="2 3">
    <name type="scientific">Prauserella flavalba</name>
    <dbReference type="NCBI Taxonomy" id="1477506"/>
    <lineage>
        <taxon>Bacteria</taxon>
        <taxon>Bacillati</taxon>
        <taxon>Actinomycetota</taxon>
        <taxon>Actinomycetes</taxon>
        <taxon>Pseudonocardiales</taxon>
        <taxon>Pseudonocardiaceae</taxon>
        <taxon>Prauserella</taxon>
    </lineage>
</organism>
<protein>
    <submittedName>
        <fullName evidence="2">PucR family transcriptional regulator</fullName>
    </submittedName>
</protein>
<dbReference type="InterPro" id="IPR025736">
    <property type="entry name" value="PucR_C-HTH_dom"/>
</dbReference>
<name>A0A318MBP6_9PSEU</name>
<evidence type="ECO:0000259" key="1">
    <source>
        <dbReference type="Pfam" id="PF13556"/>
    </source>
</evidence>